<dbReference type="InterPro" id="IPR057326">
    <property type="entry name" value="KR_dom"/>
</dbReference>
<feature type="region of interest" description="C-terminal hotdog fold" evidence="3">
    <location>
        <begin position="1827"/>
        <end position="1983"/>
    </location>
</feature>
<dbReference type="InterPro" id="IPR020841">
    <property type="entry name" value="PKS_Beta-ketoAc_synthase_dom"/>
</dbReference>
<dbReference type="Gene3D" id="3.40.50.720">
    <property type="entry name" value="NAD(P)-binding Rossmann-like Domain"/>
    <property type="match status" value="2"/>
</dbReference>
<dbReference type="PRINTS" id="PR00080">
    <property type="entry name" value="SDRFAMILY"/>
</dbReference>
<dbReference type="PROSITE" id="PS52004">
    <property type="entry name" value="KS3_2"/>
    <property type="match status" value="1"/>
</dbReference>
<dbReference type="InterPro" id="IPR049552">
    <property type="entry name" value="PKS_DH_N"/>
</dbReference>
<evidence type="ECO:0000259" key="6">
    <source>
        <dbReference type="PROSITE" id="PS52004"/>
    </source>
</evidence>
<dbReference type="InterPro" id="IPR013968">
    <property type="entry name" value="PKS_KR"/>
</dbReference>
<dbReference type="CDD" id="cd05359">
    <property type="entry name" value="ChcA_like_SDR_c"/>
    <property type="match status" value="1"/>
</dbReference>
<name>A0ABS8JZU5_9BURK</name>
<keyword evidence="4" id="KW-0808">Transferase</keyword>
<dbReference type="RefSeq" id="WP_230511779.1">
    <property type="nucleotide sequence ID" value="NZ_JAJITD010000012.1"/>
</dbReference>
<comment type="similarity">
    <text evidence="4">Belongs to the thiolase-like superfamily. Beta-ketoacyl-ACP synthases family.</text>
</comment>
<feature type="active site" description="Proton donor; for dehydratase activity" evidence="3">
    <location>
        <position position="1888"/>
    </location>
</feature>
<dbReference type="InterPro" id="IPR049900">
    <property type="entry name" value="PKS_mFAS_DH"/>
</dbReference>
<dbReference type="SMART" id="SM00822">
    <property type="entry name" value="PKS_KR"/>
    <property type="match status" value="1"/>
</dbReference>
<keyword evidence="1" id="KW-0596">Phosphopantetheine</keyword>
<evidence type="ECO:0000313" key="9">
    <source>
        <dbReference type="Proteomes" id="UP001431019"/>
    </source>
</evidence>
<organism evidence="8 9">
    <name type="scientific">Paraburkholderia sejongensis</name>
    <dbReference type="NCBI Taxonomy" id="2886946"/>
    <lineage>
        <taxon>Bacteria</taxon>
        <taxon>Pseudomonadati</taxon>
        <taxon>Pseudomonadota</taxon>
        <taxon>Betaproteobacteria</taxon>
        <taxon>Burkholderiales</taxon>
        <taxon>Burkholderiaceae</taxon>
        <taxon>Paraburkholderia</taxon>
    </lineage>
</organism>
<dbReference type="InterPro" id="IPR016039">
    <property type="entry name" value="Thiolase-like"/>
</dbReference>
<dbReference type="InterPro" id="IPR050091">
    <property type="entry name" value="PKS_NRPS_Biosynth_Enz"/>
</dbReference>
<dbReference type="Pfam" id="PF21089">
    <property type="entry name" value="PKS_DH_N"/>
    <property type="match status" value="1"/>
</dbReference>
<dbReference type="InterPro" id="IPR042104">
    <property type="entry name" value="PKS_dehydratase_sf"/>
</dbReference>
<evidence type="ECO:0000256" key="4">
    <source>
        <dbReference type="RuleBase" id="RU003694"/>
    </source>
</evidence>
<reference evidence="8 9" key="1">
    <citation type="submission" date="2021-11" db="EMBL/GenBank/DDBJ databases">
        <authorList>
            <person name="Oh E.-T."/>
            <person name="Kim S.-B."/>
        </authorList>
    </citation>
    <scope>NUCLEOTIDE SEQUENCE [LARGE SCALE GENOMIC DNA]</scope>
    <source>
        <strain evidence="8 9">MMS20-SJTR3</strain>
    </source>
</reference>
<evidence type="ECO:0000256" key="2">
    <source>
        <dbReference type="ARBA" id="ARBA00022553"/>
    </source>
</evidence>
<protein>
    <submittedName>
        <fullName evidence="8">SDR family oxidoreductase</fullName>
    </submittedName>
</protein>
<dbReference type="PANTHER" id="PTHR43775">
    <property type="entry name" value="FATTY ACID SYNTHASE"/>
    <property type="match status" value="1"/>
</dbReference>
<dbReference type="SMART" id="SM00825">
    <property type="entry name" value="PKS_KS"/>
    <property type="match status" value="1"/>
</dbReference>
<dbReference type="InterPro" id="IPR014031">
    <property type="entry name" value="Ketoacyl_synth_C"/>
</dbReference>
<comment type="caution">
    <text evidence="8">The sequence shown here is derived from an EMBL/GenBank/DDBJ whole genome shotgun (WGS) entry which is preliminary data.</text>
</comment>
<dbReference type="Pfam" id="PF02801">
    <property type="entry name" value="Ketoacyl-synt_C"/>
    <property type="match status" value="1"/>
</dbReference>
<feature type="domain" description="PKS/mFAS DH" evidence="7">
    <location>
        <begin position="1682"/>
        <end position="1983"/>
    </location>
</feature>
<dbReference type="Pfam" id="PF00109">
    <property type="entry name" value="ketoacyl-synt"/>
    <property type="match status" value="3"/>
</dbReference>
<evidence type="ECO:0000259" key="7">
    <source>
        <dbReference type="PROSITE" id="PS52019"/>
    </source>
</evidence>
<dbReference type="Gene3D" id="3.40.47.10">
    <property type="match status" value="2"/>
</dbReference>
<dbReference type="EMBL" id="JAJITD010000012">
    <property type="protein sequence ID" value="MCC8395436.1"/>
    <property type="molecule type" value="Genomic_DNA"/>
</dbReference>
<sequence>MSSSNLKGKLVLVTGGAKNVGKTICRRFAEQGAHVIVNFFHSLDASRETVAELRALGATVDVIRASVAQQSQVDRMFDEIEAKYGRLDILVNNAASGALLGVGEIASEHFDRALDTNLKGAFWCARRAAALMARSGGGAIVNVSSVGSTLVPANYLVVGTAKAALESLTRYLAVEYAADNIRVNTASSTLIDGDVAQQFPDPDNTRRSSIEATPLSRLATAEDLADVVLFLASDSSRWVTGQVVTADGGLSLCSEGLSPRPQWAMQNPHATNCAPCAQTLAAKSERAANHGQHGNVAAAADELDASDDAIAVVGMGLAIPGANNPQEFWRALLEGPELFDTVPAERWDYRSFHSDDPAAEDKSYQSRSVFIESFNATPALQSELNGPVLDRHELTTLWLRHSLLQALDGVRVRAGDRTSFLVGYTADGSQHLEEGMVLAAARTRLQSALDAAGVTPEERDACVAHIDGALGARYRRGAAGLAEFFPHRVGLDAMKGVLPDDAEYMMVDTACSSSLYSVDLGIKGLLLGQHDVVACGGAFALAPRNTVLFAKLHGLSRSGEVRPLDEACDGVLFADGAGVVILKRLKRAVADGDRVLGILKAFGSSSDGKGKAIYAPNPEGQGIAIERAYRQSEVTSEQIDWVVAHATGTPAGDLAEFQSLRESLGQQRSVQVTSNKSLVGHTGWAAGVVSLIQVLLGLQHDCIPPQHRYTRAPREFDLATTGLTIPTRAVDWPRDPRRARAAAVSGFGFGGTNGHLVVSEYRPDLPAAPAQRPARKTRLAIVGWSAKFPGLADGDAVAAWLRGTGAAPQASFGLSYPLPGFDRVRMPPAVLRALDRCQLMSLDAAHDLREKLQPFWNAHSDTIGIVMGHMGPTRNAALYASRCYLDDIETALREAGTVKPRVLDTALAGLRERTRALVPPATENSFPGMMPNVIPARVANYHDLHGMNMTVDAGHASTLAAFEVAARFLQRGELDMVIVGGINGNVADEVQPAFDTALAEGVVLFAVTTQAQAEKAGLPVLAWVETGATDGRDNEASEPAPRDSEGRALTYAGADAAVSVLAALVREEASATVATRNPGDRARFSLRLTRGDRAPGDGPDSRKRTATAPASEPRGASTPPTLAPALYQTGIAADGQPLGVKRYRIDLQDMRWQRGAEPLEFFPSRCVLVTDAPHLLAPFTSLPADLIVLSTQPLAAPRNGWHHVQARGETALAGLLHADVQHVRVLSSLHASQLVPGQLPQPVPELLALHDLAFLALKHCHDGVSQHGSFIALLLDAVVGTVLHPDAGLFSGLTKALAIELYDTRSLAVFTSCTSPREALAQAEHESGALHLLPVVVLSGTRRLTVRVTEDAGELPATRLARLGPDSVVVAFGGARGITAELMKAVAAHYRPTLYLIGSSRLDDFAPETFAGSDEEFLKRRPEYIREQKKLHPSLPLPQVIKSFERQVDARAAHRNMEAMKAHCGAERVHYLRADVFDRASVQAAVQQIAARESHIDLVVNAAGLNRSASIPVKTFEDFVAVRDIKVRGYWNLRDAFAALPPRAWCNFGSFIGLTGQSGETDYASGNDFLNTRAAWHRAALGYDEFTIGWTLWRSVGLGANPVTRAFLEKSGLFTSMRTEEGVHHFLRELDLVDRAAASVHLGAPEKRAIEAHLPTFFSAAQAGDASAVEATSPIASTGIGDFYLGRELQRDADSVTFERVFDLQRDAYLQHHVVNGFATLPGTFVPELAAEAALQLLPGLKVVGFQDAVFHHFLRVYDAQRPGVKRIRAQIVRRDGELTTLQVYVTGDVHAPNGHLLVRDKLHFEIKVLLAPVYEPAPGWARWPDAGHTPIADPYHFAAAPVYLSGMFVSTADTGSSPPGKHARYQLNVAADDPVFSRFVVPSIMLDGLARVAVLNYIADDYIPLAAPMTIRRIDIYEDGNDSQLASRYDRIDLYATPREFSLEGVGSRNRFVAVRPDGRMLMQMKDVSGVIIGYVHRDSGAYVSKAEVDALVAMRAQPTRVSA</sequence>
<dbReference type="PROSITE" id="PS52019">
    <property type="entry name" value="PKS_MFAS_DH"/>
    <property type="match status" value="1"/>
</dbReference>
<dbReference type="Pfam" id="PF08659">
    <property type="entry name" value="KR"/>
    <property type="match status" value="1"/>
</dbReference>
<keyword evidence="9" id="KW-1185">Reference proteome</keyword>
<dbReference type="InterPro" id="IPR036291">
    <property type="entry name" value="NAD(P)-bd_dom_sf"/>
</dbReference>
<proteinExistence type="inferred from homology"/>
<evidence type="ECO:0000313" key="8">
    <source>
        <dbReference type="EMBL" id="MCC8395436.1"/>
    </source>
</evidence>
<gene>
    <name evidence="8" type="ORF">LJ656_22880</name>
</gene>
<evidence type="ECO:0000256" key="3">
    <source>
        <dbReference type="PROSITE-ProRule" id="PRU01363"/>
    </source>
</evidence>
<dbReference type="PRINTS" id="PR00081">
    <property type="entry name" value="GDHRDH"/>
</dbReference>
<evidence type="ECO:0000256" key="5">
    <source>
        <dbReference type="SAM" id="MobiDB-lite"/>
    </source>
</evidence>
<dbReference type="Gene3D" id="3.10.129.110">
    <property type="entry name" value="Polyketide synthase dehydratase"/>
    <property type="match status" value="1"/>
</dbReference>
<accession>A0ABS8JZU5</accession>
<dbReference type="InterPro" id="IPR014030">
    <property type="entry name" value="Ketoacyl_synth_N"/>
</dbReference>
<feature type="region of interest" description="Disordered" evidence="5">
    <location>
        <begin position="1082"/>
        <end position="1122"/>
    </location>
</feature>
<feature type="active site" description="Proton acceptor; for dehydratase activity" evidence="3">
    <location>
        <position position="1713"/>
    </location>
</feature>
<dbReference type="CDD" id="cd00833">
    <property type="entry name" value="PKS"/>
    <property type="match status" value="1"/>
</dbReference>
<feature type="compositionally biased region" description="Basic and acidic residues" evidence="5">
    <location>
        <begin position="1082"/>
        <end position="1103"/>
    </location>
</feature>
<feature type="domain" description="Ketosynthase family 3 (KS3)" evidence="6">
    <location>
        <begin position="307"/>
        <end position="760"/>
    </location>
</feature>
<dbReference type="PANTHER" id="PTHR43775:SF37">
    <property type="entry name" value="SI:DKEY-61P9.11"/>
    <property type="match status" value="1"/>
</dbReference>
<feature type="region of interest" description="N-terminal hotdog fold" evidence="3">
    <location>
        <begin position="1682"/>
        <end position="1810"/>
    </location>
</feature>
<dbReference type="SUPFAM" id="SSF53901">
    <property type="entry name" value="Thiolase-like"/>
    <property type="match status" value="3"/>
</dbReference>
<dbReference type="InterPro" id="IPR002347">
    <property type="entry name" value="SDR_fam"/>
</dbReference>
<dbReference type="SUPFAM" id="SSF51735">
    <property type="entry name" value="NAD(P)-binding Rossmann-fold domains"/>
    <property type="match status" value="2"/>
</dbReference>
<dbReference type="Proteomes" id="UP001431019">
    <property type="component" value="Unassembled WGS sequence"/>
</dbReference>
<keyword evidence="2" id="KW-0597">Phosphoprotein</keyword>
<evidence type="ECO:0000256" key="1">
    <source>
        <dbReference type="ARBA" id="ARBA00022450"/>
    </source>
</evidence>
<dbReference type="Pfam" id="PF13561">
    <property type="entry name" value="adh_short_C2"/>
    <property type="match status" value="1"/>
</dbReference>